<evidence type="ECO:0000256" key="6">
    <source>
        <dbReference type="SAM" id="Phobius"/>
    </source>
</evidence>
<feature type="transmembrane region" description="Helical" evidence="6">
    <location>
        <begin position="464"/>
        <end position="486"/>
    </location>
</feature>
<feature type="transmembrane region" description="Helical" evidence="6">
    <location>
        <begin position="700"/>
        <end position="723"/>
    </location>
</feature>
<evidence type="ECO:0000313" key="9">
    <source>
        <dbReference type="Proteomes" id="UP000031278"/>
    </source>
</evidence>
<feature type="domain" description="ABC3 transporter permease C-terminal" evidence="7">
    <location>
        <begin position="704"/>
        <end position="806"/>
    </location>
</feature>
<evidence type="ECO:0000256" key="3">
    <source>
        <dbReference type="ARBA" id="ARBA00022692"/>
    </source>
</evidence>
<evidence type="ECO:0000256" key="2">
    <source>
        <dbReference type="ARBA" id="ARBA00022475"/>
    </source>
</evidence>
<feature type="transmembrane region" description="Helical" evidence="6">
    <location>
        <begin position="419"/>
        <end position="443"/>
    </location>
</feature>
<dbReference type="RefSeq" id="WP_039458112.1">
    <property type="nucleotide sequence ID" value="NZ_JWLZ01000031.1"/>
</dbReference>
<dbReference type="InterPro" id="IPR038766">
    <property type="entry name" value="Membrane_comp_ABC_pdt"/>
</dbReference>
<evidence type="ECO:0000256" key="4">
    <source>
        <dbReference type="ARBA" id="ARBA00022989"/>
    </source>
</evidence>
<feature type="transmembrane region" description="Helical" evidence="6">
    <location>
        <begin position="260"/>
        <end position="284"/>
    </location>
</feature>
<feature type="transmembrane region" description="Helical" evidence="6">
    <location>
        <begin position="397"/>
        <end position="413"/>
    </location>
</feature>
<evidence type="ECO:0000259" key="7">
    <source>
        <dbReference type="Pfam" id="PF02687"/>
    </source>
</evidence>
<protein>
    <submittedName>
        <fullName evidence="8">ABC transporter permease</fullName>
    </submittedName>
</protein>
<feature type="transmembrane region" description="Helical" evidence="6">
    <location>
        <begin position="788"/>
        <end position="810"/>
    </location>
</feature>
<dbReference type="InterPro" id="IPR003838">
    <property type="entry name" value="ABC3_permease_C"/>
</dbReference>
<dbReference type="GO" id="GO:0005886">
    <property type="term" value="C:plasma membrane"/>
    <property type="evidence" value="ECO:0007669"/>
    <property type="project" value="UniProtKB-SubCell"/>
</dbReference>
<dbReference type="Pfam" id="PF02687">
    <property type="entry name" value="FtsX"/>
    <property type="match status" value="2"/>
</dbReference>
<dbReference type="AlphaFoldDB" id="A0A0B9G8D7"/>
<proteinExistence type="predicted"/>
<sequence>MTEMTDIQSDSPTANRSMLLKWSWRELWHGQLWPVAVALTLIIACVFALAALVVRVEKIMVDQGRSMIAADLVFRSANPVNGQLLEEAERLGLVVSQQVRFGTMAFSDEAMQLVSVKSVESDFPLRGELELKSPSSIHHQVQPGELWLAERLFDLLKVQPGDVLAIGDAELKVSGSIVQEPELSFNPFSQMPAVLIHADDLDSTGAIQPGSRVQYRAYFTGADSQLNALQEQVELEPGQRWLSETSQGRTGDVIEKARQYLSLTLILVILMATATLVLTCMHYASTRTEVVAMMKSLGASKKWLWQWLARQLGMLFGLALVAGVAIGALLEYLLRVPLVDVLPDPLPGIGFTPLVVSVLVALLVAIPGMGIPLLKLVDAPAISVIQRLDSWQTSNKGYALALLPLAAGLLWLGSNGLMWLTLLGLAVILVLLAVVGVSIVRGLKRGRWGPAITLALSRINRSPMATGAQLAALTSSLMLLAVIWLLRSDLLADWQQTLPADAPNVFALNISPEQKQAYLDTLDQQQVMRSEGYPVIRGRITHINEEDLLERSQQGDRQERDESLRRELNFTWRDTLPVHNQLVAGEWGRESGVSVESGIAERLGITLGDTLAFNVNSQPFSAEVTSIRDVEWRNMRPNFYFIFTPDVMAELPATWLVSFRIEAAQQAVINQLGRDYPTVTLLDLRTMATRIQGIMQQVSLSLSVLAGLGVVSGLLLVMTLLRLSLAQRRDEIRLYRTLGASRKRVSATVWGEYGIMALLAGVMAAAGAEAVVAALVKWGFELPVSWHPGVWLVVPLLSLLLVVLIIRSMINSLLLPVRG</sequence>
<keyword evidence="4 6" id="KW-1133">Transmembrane helix</keyword>
<name>A0A0B9G8D7_9GAMM</name>
<dbReference type="PANTHER" id="PTHR30287">
    <property type="entry name" value="MEMBRANE COMPONENT OF PREDICTED ABC SUPERFAMILY METABOLITE UPTAKE TRANSPORTER"/>
    <property type="match status" value="1"/>
</dbReference>
<dbReference type="EMBL" id="JWLZ01000031">
    <property type="protein sequence ID" value="KHT64983.1"/>
    <property type="molecule type" value="Genomic_DNA"/>
</dbReference>
<feature type="transmembrane region" description="Helical" evidence="6">
    <location>
        <begin position="32"/>
        <end position="54"/>
    </location>
</feature>
<dbReference type="Proteomes" id="UP000031278">
    <property type="component" value="Unassembled WGS sequence"/>
</dbReference>
<comment type="caution">
    <text evidence="8">The sequence shown here is derived from an EMBL/GenBank/DDBJ whole genome shotgun (WGS) entry which is preliminary data.</text>
</comment>
<accession>A0A0B9G8D7</accession>
<feature type="domain" description="ABC3 transporter permease C-terminal" evidence="7">
    <location>
        <begin position="264"/>
        <end position="377"/>
    </location>
</feature>
<evidence type="ECO:0000313" key="8">
    <source>
        <dbReference type="EMBL" id="KHT64983.1"/>
    </source>
</evidence>
<keyword evidence="2" id="KW-1003">Cell membrane</keyword>
<keyword evidence="3 6" id="KW-0812">Transmembrane</keyword>
<evidence type="ECO:0000256" key="5">
    <source>
        <dbReference type="ARBA" id="ARBA00023136"/>
    </source>
</evidence>
<feature type="transmembrane region" description="Helical" evidence="6">
    <location>
        <begin position="315"/>
        <end position="334"/>
    </location>
</feature>
<reference evidence="8 9" key="1">
    <citation type="submission" date="2014-12" db="EMBL/GenBank/DDBJ databases">
        <title>Genome sequencing of Photobacterium gaetbulicola AD005a.</title>
        <authorList>
            <person name="Adrian T.G.S."/>
            <person name="Chan K.G."/>
        </authorList>
    </citation>
    <scope>NUCLEOTIDE SEQUENCE [LARGE SCALE GENOMIC DNA]</scope>
    <source>
        <strain evidence="8 9">AD005a</strain>
    </source>
</reference>
<comment type="subcellular location">
    <subcellularLocation>
        <location evidence="1">Cell membrane</location>
        <topology evidence="1">Multi-pass membrane protein</topology>
    </subcellularLocation>
</comment>
<evidence type="ECO:0000256" key="1">
    <source>
        <dbReference type="ARBA" id="ARBA00004651"/>
    </source>
</evidence>
<dbReference type="PANTHER" id="PTHR30287:SF1">
    <property type="entry name" value="INNER MEMBRANE PROTEIN"/>
    <property type="match status" value="1"/>
</dbReference>
<organism evidence="8 9">
    <name type="scientific">Photobacterium gaetbulicola</name>
    <dbReference type="NCBI Taxonomy" id="1295392"/>
    <lineage>
        <taxon>Bacteria</taxon>
        <taxon>Pseudomonadati</taxon>
        <taxon>Pseudomonadota</taxon>
        <taxon>Gammaproteobacteria</taxon>
        <taxon>Vibrionales</taxon>
        <taxon>Vibrionaceae</taxon>
        <taxon>Photobacterium</taxon>
    </lineage>
</organism>
<keyword evidence="5 6" id="KW-0472">Membrane</keyword>
<gene>
    <name evidence="8" type="ORF">RJ45_03545</name>
</gene>
<feature type="transmembrane region" description="Helical" evidence="6">
    <location>
        <begin position="753"/>
        <end position="776"/>
    </location>
</feature>
<feature type="transmembrane region" description="Helical" evidence="6">
    <location>
        <begin position="354"/>
        <end position="377"/>
    </location>
</feature>